<keyword evidence="9" id="KW-0804">Transcription</keyword>
<dbReference type="Pfam" id="PF03254">
    <property type="entry name" value="XG_FTase"/>
    <property type="match status" value="2"/>
</dbReference>
<keyword evidence="11" id="KW-0539">Nucleus</keyword>
<evidence type="ECO:0000256" key="2">
    <source>
        <dbReference type="ARBA" id="ARBA00004555"/>
    </source>
</evidence>
<dbReference type="GO" id="GO:0071555">
    <property type="term" value="P:cell wall organization"/>
    <property type="evidence" value="ECO:0007669"/>
    <property type="project" value="UniProtKB-KW"/>
</dbReference>
<keyword evidence="8" id="KW-0238">DNA-binding</keyword>
<dbReference type="Gene3D" id="3.40.50.11350">
    <property type="match status" value="1"/>
</dbReference>
<dbReference type="FunFam" id="3.40.50.11350:FF:000012">
    <property type="entry name" value="Galactoside 2-alpha-L-fucosyltransferase"/>
    <property type="match status" value="1"/>
</dbReference>
<keyword evidence="12" id="KW-0961">Cell wall biogenesis/degradation</keyword>
<evidence type="ECO:0000256" key="14">
    <source>
        <dbReference type="SAM" id="Phobius"/>
    </source>
</evidence>
<evidence type="ECO:0000256" key="10">
    <source>
        <dbReference type="ARBA" id="ARBA00023180"/>
    </source>
</evidence>
<sequence>MHKIGAGGSCEKAESEACVHESARRRGVPMDEKRAARTPRAGARNAVNGGESGCCSEKAARWGWRAPVEVAVVGFVATLTLLVLLYGGTGSLLSFTSPRTEFVQKLAAAAASPSHGAPEDTPETSTRHDDDRLLGGLLSPAFDEHSCRSRYTSSLYRRRSPFRPSTYLVERLRRYEARHKRCGPGSALFQEAVEHLRSGRNAARSECQYVVWTPFNGLGNRMLALASTFLYALLTDRVLLVHAPPEFDGLFCEPFPGSSWTLPADFLITDFDGVFTMWSPTSYKNMRQAGTISNATAEQSLPAYVFLDLIQSFTDAAFCDDDQQVLAKFNWMVIKSDVYFAAMLFLMPAYERELTQLFPEKEAVFHHLARYLFHPSNDVWGIVHRFYEAYLARADELVGLQVRVFPEMPIPFDNMYEQIIRCSEQEGLLPKLGQTVVVTAANGSSVVAPSTKLTSILVTSLFPDYYDRIRGVYHARPTETGEYVAVHQPSHEREQRTEARGHNQRALAEIYLLSFCDRVVTSAVSTFGYIAHGLAGVRPWVLLRPPSPVARAEPACVRSETVEPCLQALPRRMCGAAEGSDIGALVPHIRHCEDVQKGVKLSWPPAGRAAENEARRWGRLRRASARAALVLCSLTMIPVVVVLHRCAVSSSWPDRVFEAKHIAGAGEQALPIETHMERSGGGGADGDEERLPLHHGFETERAAPWAAAESKPPPPPRGRFGRASVRAALAVCFLAIPAVLLLQRWQAGSSPEWLFEIEPPADGDRDMQDDLPDDLTASQYIGYDKFLGGLLQEGFDEVSCRSRYQFARYHKNFTRIPSSYLLERLRRQEALQKKCGPGTKSYKQAVKLLRSSQGVNMTTDCNYLFLTVHAGLGNRMLEIASAFLYALLTNRILLLDRYQEIGDLFCEPFPGTSWLMPSDFPLNYGEFTQSSPESYGNMLQNKVVGDNTDRSLAGSRPPYMFLYLDGNYEFHDKLFFCEDDQQFLQDVPWLIMRTDMYFIPSLFLIPSYQDELSRLFPEKDAVFHHLARYLFHPTNSIWYSVKGYYRSYLAKANKTVGIQIRIFEKEGILQKNGRFPYVLEQILSCAQNEKLLPEISMKDEAEAPTATKNNQTIAVLTTSLSSWYSDQIQKKYSEHPTVDGTRVEVYQPSHEEYQRSKNKKHNMKALAEIYLLSMTDVLITSGFSTFGYAAQGLSGLTPWIMFRSENHAMPDPPCRRAMSIEPCFHQAPFYDCKAKRNADLGKMVPFVRHCEDVSWGLKVPTPSWAREPLFEKAVTPIDVGKLNRLLVPKQHAEKHFPLRRTSSDASATAAAATCNSARACSSTSRTARGSSQSYVLTKGWSRFVREKGLRAGDTIVFSGSAYGPDKLLFIDCKKNNTAAATGDEKPITSGEATRVVRLFGMDIAGGGGDCRKRERAVEMGQEAFLMKRQCVHSAPHYTVRSAKAI</sequence>
<dbReference type="Gene3D" id="3.40.50.11340">
    <property type="match status" value="2"/>
</dbReference>
<evidence type="ECO:0000256" key="7">
    <source>
        <dbReference type="ARBA" id="ARBA00023034"/>
    </source>
</evidence>
<protein>
    <recommendedName>
        <fullName evidence="15">TF-B3 domain-containing protein</fullName>
    </recommendedName>
</protein>
<proteinExistence type="inferred from homology"/>
<evidence type="ECO:0000256" key="12">
    <source>
        <dbReference type="ARBA" id="ARBA00023316"/>
    </source>
</evidence>
<dbReference type="STRING" id="40148.A0A0D9YYK1"/>
<evidence type="ECO:0000256" key="5">
    <source>
        <dbReference type="ARBA" id="ARBA00022679"/>
    </source>
</evidence>
<keyword evidence="5" id="KW-0808">Transferase</keyword>
<evidence type="ECO:0000256" key="13">
    <source>
        <dbReference type="SAM" id="MobiDB-lite"/>
    </source>
</evidence>
<dbReference type="SUPFAM" id="SSF101936">
    <property type="entry name" value="DNA-binding pseudobarrel domain"/>
    <property type="match status" value="1"/>
</dbReference>
<feature type="region of interest" description="Disordered" evidence="13">
    <location>
        <begin position="21"/>
        <end position="49"/>
    </location>
</feature>
<evidence type="ECO:0000259" key="15">
    <source>
        <dbReference type="PROSITE" id="PS50863"/>
    </source>
</evidence>
<dbReference type="GO" id="GO:0016020">
    <property type="term" value="C:membrane"/>
    <property type="evidence" value="ECO:0007669"/>
    <property type="project" value="InterPro"/>
</dbReference>
<keyword evidence="10" id="KW-0325">Glycoprotein</keyword>
<dbReference type="GO" id="GO:0042546">
    <property type="term" value="P:cell wall biogenesis"/>
    <property type="evidence" value="ECO:0007669"/>
    <property type="project" value="InterPro"/>
</dbReference>
<keyword evidence="6" id="KW-0805">Transcription regulation</keyword>
<dbReference type="InterPro" id="IPR015300">
    <property type="entry name" value="DNA-bd_pseudobarrel_sf"/>
</dbReference>
<dbReference type="PROSITE" id="PS50863">
    <property type="entry name" value="B3"/>
    <property type="match status" value="1"/>
</dbReference>
<keyword evidence="4" id="KW-0328">Glycosyltransferase</keyword>
<reference evidence="16" key="1">
    <citation type="submission" date="2015-04" db="UniProtKB">
        <authorList>
            <consortium name="EnsemblPlants"/>
        </authorList>
    </citation>
    <scope>IDENTIFICATION</scope>
</reference>
<dbReference type="Proteomes" id="UP000026961">
    <property type="component" value="Chromosome 2"/>
</dbReference>
<dbReference type="GO" id="GO:0003677">
    <property type="term" value="F:DNA binding"/>
    <property type="evidence" value="ECO:0007669"/>
    <property type="project" value="UniProtKB-KW"/>
</dbReference>
<evidence type="ECO:0000256" key="3">
    <source>
        <dbReference type="ARBA" id="ARBA00010481"/>
    </source>
</evidence>
<feature type="region of interest" description="Disordered" evidence="13">
    <location>
        <begin position="668"/>
        <end position="691"/>
    </location>
</feature>
<organism evidence="16">
    <name type="scientific">Oryza glumipatula</name>
    <dbReference type="NCBI Taxonomy" id="40148"/>
    <lineage>
        <taxon>Eukaryota</taxon>
        <taxon>Viridiplantae</taxon>
        <taxon>Streptophyta</taxon>
        <taxon>Embryophyta</taxon>
        <taxon>Tracheophyta</taxon>
        <taxon>Spermatophyta</taxon>
        <taxon>Magnoliopsida</taxon>
        <taxon>Liliopsida</taxon>
        <taxon>Poales</taxon>
        <taxon>Poaceae</taxon>
        <taxon>BOP clade</taxon>
        <taxon>Oryzoideae</taxon>
        <taxon>Oryzeae</taxon>
        <taxon>Oryzinae</taxon>
        <taxon>Oryza</taxon>
    </lineage>
</organism>
<feature type="transmembrane region" description="Helical" evidence="14">
    <location>
        <begin position="70"/>
        <end position="95"/>
    </location>
</feature>
<evidence type="ECO:0000313" key="16">
    <source>
        <dbReference type="EnsemblPlants" id="OGLUM02G34080.1"/>
    </source>
</evidence>
<comment type="subcellular location">
    <subcellularLocation>
        <location evidence="2">Golgi apparatus</location>
    </subcellularLocation>
    <subcellularLocation>
        <location evidence="1">Nucleus</location>
    </subcellularLocation>
</comment>
<dbReference type="Gramene" id="OGLUM02G34080.1">
    <property type="protein sequence ID" value="OGLUM02G34080.1"/>
    <property type="gene ID" value="OGLUM02G34080"/>
</dbReference>
<keyword evidence="14" id="KW-0812">Transmembrane</keyword>
<feature type="region of interest" description="Disordered" evidence="13">
    <location>
        <begin position="109"/>
        <end position="130"/>
    </location>
</feature>
<evidence type="ECO:0000256" key="6">
    <source>
        <dbReference type="ARBA" id="ARBA00023015"/>
    </source>
</evidence>
<keyword evidence="17" id="KW-1185">Reference proteome</keyword>
<keyword evidence="14" id="KW-0472">Membrane</keyword>
<dbReference type="GO" id="GO:0005634">
    <property type="term" value="C:nucleus"/>
    <property type="evidence" value="ECO:0007669"/>
    <property type="project" value="UniProtKB-SubCell"/>
</dbReference>
<evidence type="ECO:0000256" key="8">
    <source>
        <dbReference type="ARBA" id="ARBA00023125"/>
    </source>
</evidence>
<feature type="compositionally biased region" description="Basic and acidic residues" evidence="13">
    <location>
        <begin position="21"/>
        <end position="35"/>
    </location>
</feature>
<dbReference type="EnsemblPlants" id="OGLUM02G34080.1">
    <property type="protein sequence ID" value="OGLUM02G34080.1"/>
    <property type="gene ID" value="OGLUM02G34080"/>
</dbReference>
<dbReference type="eggNOG" id="ENOG502SC60">
    <property type="taxonomic scope" value="Eukaryota"/>
</dbReference>
<feature type="domain" description="TF-B3" evidence="15">
    <location>
        <begin position="1270"/>
        <end position="1375"/>
    </location>
</feature>
<dbReference type="InterPro" id="IPR004938">
    <property type="entry name" value="XG_FTase"/>
</dbReference>
<evidence type="ECO:0000256" key="11">
    <source>
        <dbReference type="ARBA" id="ARBA00023242"/>
    </source>
</evidence>
<accession>A0A0D9YYK1</accession>
<dbReference type="PANTHER" id="PTHR31889:SF7">
    <property type="entry name" value="FUCOSYLTRANSFERASE"/>
    <property type="match status" value="1"/>
</dbReference>
<name>A0A0D9YYK1_9ORYZ</name>
<dbReference type="FunFam" id="3.40.50.11340:FF:000003">
    <property type="entry name" value="Galactoside 2-alpha-L-fucosyltransferase"/>
    <property type="match status" value="1"/>
</dbReference>
<dbReference type="InterPro" id="IPR003340">
    <property type="entry name" value="B3_DNA-bd"/>
</dbReference>
<dbReference type="PANTHER" id="PTHR31889">
    <property type="entry name" value="FUCOSYLTRANSFERASE 2-RELATED"/>
    <property type="match status" value="1"/>
</dbReference>
<evidence type="ECO:0000256" key="9">
    <source>
        <dbReference type="ARBA" id="ARBA00023163"/>
    </source>
</evidence>
<dbReference type="Pfam" id="PF02362">
    <property type="entry name" value="B3"/>
    <property type="match status" value="1"/>
</dbReference>
<dbReference type="FunFam" id="3.40.50.11340:FF:000005">
    <property type="entry name" value="Galactoside 2-alpha-L-fucosyltransferase"/>
    <property type="match status" value="1"/>
</dbReference>
<evidence type="ECO:0000256" key="1">
    <source>
        <dbReference type="ARBA" id="ARBA00004123"/>
    </source>
</evidence>
<dbReference type="GO" id="GO:0009969">
    <property type="term" value="P:xyloglucan biosynthetic process"/>
    <property type="evidence" value="ECO:0007669"/>
    <property type="project" value="TreeGrafter"/>
</dbReference>
<keyword evidence="14" id="KW-1133">Transmembrane helix</keyword>
<dbReference type="GO" id="GO:0008107">
    <property type="term" value="F:galactoside 2-alpha-L-fucosyltransferase activity"/>
    <property type="evidence" value="ECO:0007669"/>
    <property type="project" value="InterPro"/>
</dbReference>
<dbReference type="Gene3D" id="2.40.330.10">
    <property type="entry name" value="DNA-binding pseudobarrel domain"/>
    <property type="match status" value="1"/>
</dbReference>
<evidence type="ECO:0000313" key="17">
    <source>
        <dbReference type="Proteomes" id="UP000026961"/>
    </source>
</evidence>
<comment type="similarity">
    <text evidence="3">Belongs to the glycosyltransferase 37 family.</text>
</comment>
<dbReference type="CDD" id="cd10017">
    <property type="entry name" value="B3_DNA"/>
    <property type="match status" value="1"/>
</dbReference>
<keyword evidence="7" id="KW-0333">Golgi apparatus</keyword>
<reference evidence="16" key="2">
    <citation type="submission" date="2018-05" db="EMBL/GenBank/DDBJ databases">
        <title>OgluRS3 (Oryza glumaepatula Reference Sequence Version 3).</title>
        <authorList>
            <person name="Zhang J."/>
            <person name="Kudrna D."/>
            <person name="Lee S."/>
            <person name="Talag J."/>
            <person name="Welchert J."/>
            <person name="Wing R.A."/>
        </authorList>
    </citation>
    <scope>NUCLEOTIDE SEQUENCE [LARGE SCALE GENOMIC DNA]</scope>
</reference>
<dbReference type="SMART" id="SM01019">
    <property type="entry name" value="B3"/>
    <property type="match status" value="1"/>
</dbReference>
<evidence type="ECO:0000256" key="4">
    <source>
        <dbReference type="ARBA" id="ARBA00022676"/>
    </source>
</evidence>
<dbReference type="GO" id="GO:0005794">
    <property type="term" value="C:Golgi apparatus"/>
    <property type="evidence" value="ECO:0007669"/>
    <property type="project" value="UniProtKB-SubCell"/>
</dbReference>